<dbReference type="PANTHER" id="PTHR30486">
    <property type="entry name" value="TWITCHING MOTILITY PROTEIN PILT"/>
    <property type="match status" value="1"/>
</dbReference>
<accession>A0A0G1MET7</accession>
<proteinExistence type="inferred from homology"/>
<evidence type="ECO:0000313" key="3">
    <source>
        <dbReference type="EMBL" id="KKU06759.1"/>
    </source>
</evidence>
<sequence length="348" mass="38048">MKQITSYFEYAAQNNASDVHLVSNDKPFIRKHGELQAIEENVLPAKELEVGIFELLSKDQQETLKSTLELDFGLEIGGGRFRVNVHYQQGVIGLAARLIPYEIPTPDTLGLPQSITDLSKLYDGLVLVTGPTGSGKSTTLAALINEINKTRNAHIITIEDPIEFIFKNDKSLIEQREVGVDTKSFHEALKRALRQDPNVILVGEMRDPETISATLTAAETGHLVFSTLHTPSAAEAVERIVDVFEGFKQRQVLVQLGAVLRAVVAQELVPKKGGGLVAAREILINTPAVANLIHGNNISQIQSTMQTGVREGMVTMVNALKDLLKQGLIDQETFDKRATIGVSARKLA</sequence>
<protein>
    <recommendedName>
        <fullName evidence="2">AAA+ ATPase domain-containing protein</fullName>
    </recommendedName>
</protein>
<name>A0A0G1MET7_9BACT</name>
<dbReference type="PANTHER" id="PTHR30486:SF6">
    <property type="entry name" value="TYPE IV PILUS RETRACTATION ATPASE PILT"/>
    <property type="match status" value="1"/>
</dbReference>
<gene>
    <name evidence="3" type="ORF">UX10_C0023G0004</name>
</gene>
<dbReference type="PATRIC" id="fig|1619041.3.peg.681"/>
<evidence type="ECO:0000259" key="2">
    <source>
        <dbReference type="SMART" id="SM00382"/>
    </source>
</evidence>
<evidence type="ECO:0000313" key="4">
    <source>
        <dbReference type="Proteomes" id="UP000033999"/>
    </source>
</evidence>
<dbReference type="Proteomes" id="UP000033999">
    <property type="component" value="Unassembled WGS sequence"/>
</dbReference>
<reference evidence="3 4" key="1">
    <citation type="journal article" date="2015" name="Nature">
        <title>rRNA introns, odd ribosomes, and small enigmatic genomes across a large radiation of phyla.</title>
        <authorList>
            <person name="Brown C.T."/>
            <person name="Hug L.A."/>
            <person name="Thomas B.C."/>
            <person name="Sharon I."/>
            <person name="Castelle C.J."/>
            <person name="Singh A."/>
            <person name="Wilkins M.J."/>
            <person name="Williams K.H."/>
            <person name="Banfield J.F."/>
        </authorList>
    </citation>
    <scope>NUCLEOTIDE SEQUENCE [LARGE SCALE GENOMIC DNA]</scope>
</reference>
<dbReference type="NCBIfam" id="TIGR01420">
    <property type="entry name" value="pilT_fam"/>
    <property type="match status" value="1"/>
</dbReference>
<feature type="domain" description="AAA+ ATPase" evidence="2">
    <location>
        <begin position="122"/>
        <end position="247"/>
    </location>
</feature>
<dbReference type="InterPro" id="IPR001482">
    <property type="entry name" value="T2SS/T4SS_dom"/>
</dbReference>
<evidence type="ECO:0000256" key="1">
    <source>
        <dbReference type="ARBA" id="ARBA00006611"/>
    </source>
</evidence>
<dbReference type="InterPro" id="IPR003593">
    <property type="entry name" value="AAA+_ATPase"/>
</dbReference>
<dbReference type="Gene3D" id="3.30.450.90">
    <property type="match status" value="1"/>
</dbReference>
<dbReference type="EMBL" id="LCKX01000023">
    <property type="protein sequence ID" value="KKU06759.1"/>
    <property type="molecule type" value="Genomic_DNA"/>
</dbReference>
<dbReference type="SMART" id="SM00382">
    <property type="entry name" value="AAA"/>
    <property type="match status" value="1"/>
</dbReference>
<organism evidence="3 4">
    <name type="scientific">Candidatus Magasanikbacteria bacterium GW2011_GWA2_45_39</name>
    <dbReference type="NCBI Taxonomy" id="1619041"/>
    <lineage>
        <taxon>Bacteria</taxon>
        <taxon>Candidatus Magasanikiibacteriota</taxon>
    </lineage>
</organism>
<dbReference type="AlphaFoldDB" id="A0A0G1MET7"/>
<dbReference type="Pfam" id="PF00437">
    <property type="entry name" value="T2SSE"/>
    <property type="match status" value="1"/>
</dbReference>
<dbReference type="GO" id="GO:0005524">
    <property type="term" value="F:ATP binding"/>
    <property type="evidence" value="ECO:0007669"/>
    <property type="project" value="InterPro"/>
</dbReference>
<dbReference type="InterPro" id="IPR006321">
    <property type="entry name" value="PilT/PilU"/>
</dbReference>
<dbReference type="CDD" id="cd01131">
    <property type="entry name" value="PilT"/>
    <property type="match status" value="1"/>
</dbReference>
<dbReference type="InterPro" id="IPR050921">
    <property type="entry name" value="T4SS_GSP_E_ATPase"/>
</dbReference>
<dbReference type="Gene3D" id="3.40.50.300">
    <property type="entry name" value="P-loop containing nucleotide triphosphate hydrolases"/>
    <property type="match status" value="1"/>
</dbReference>
<comment type="caution">
    <text evidence="3">The sequence shown here is derived from an EMBL/GenBank/DDBJ whole genome shotgun (WGS) entry which is preliminary data.</text>
</comment>
<comment type="similarity">
    <text evidence="1">Belongs to the GSP E family.</text>
</comment>
<dbReference type="GO" id="GO:0016887">
    <property type="term" value="F:ATP hydrolysis activity"/>
    <property type="evidence" value="ECO:0007669"/>
    <property type="project" value="InterPro"/>
</dbReference>
<dbReference type="InterPro" id="IPR027417">
    <property type="entry name" value="P-loop_NTPase"/>
</dbReference>
<dbReference type="SUPFAM" id="SSF52540">
    <property type="entry name" value="P-loop containing nucleoside triphosphate hydrolases"/>
    <property type="match status" value="1"/>
</dbReference>